<evidence type="ECO:0000313" key="9">
    <source>
        <dbReference type="EMBL" id="KAL0273946.1"/>
    </source>
</evidence>
<dbReference type="EMBL" id="JARGDH010000003">
    <property type="protein sequence ID" value="KAL0273946.1"/>
    <property type="molecule type" value="Genomic_DNA"/>
</dbReference>
<evidence type="ECO:0008006" key="10">
    <source>
        <dbReference type="Google" id="ProtNLM"/>
    </source>
</evidence>
<feature type="transmembrane region" description="Helical" evidence="8">
    <location>
        <begin position="157"/>
        <end position="174"/>
    </location>
</feature>
<dbReference type="PANTHER" id="PTHR21421:SF29">
    <property type="entry name" value="GUSTATORY RECEPTOR 5A FOR TREHALOSE-RELATED"/>
    <property type="match status" value="1"/>
</dbReference>
<evidence type="ECO:0000256" key="8">
    <source>
        <dbReference type="SAM" id="Phobius"/>
    </source>
</evidence>
<feature type="transmembrane region" description="Helical" evidence="8">
    <location>
        <begin position="24"/>
        <end position="41"/>
    </location>
</feature>
<evidence type="ECO:0000256" key="1">
    <source>
        <dbReference type="ARBA" id="ARBA00004651"/>
    </source>
</evidence>
<dbReference type="GO" id="GO:0008527">
    <property type="term" value="F:taste receptor activity"/>
    <property type="evidence" value="ECO:0007669"/>
    <property type="project" value="InterPro"/>
</dbReference>
<feature type="transmembrane region" description="Helical" evidence="8">
    <location>
        <begin position="194"/>
        <end position="215"/>
    </location>
</feature>
<dbReference type="AlphaFoldDB" id="A0AAW2HW40"/>
<evidence type="ECO:0000256" key="5">
    <source>
        <dbReference type="ARBA" id="ARBA00022989"/>
    </source>
</evidence>
<organism evidence="9">
    <name type="scientific">Menopon gallinae</name>
    <name type="common">poultry shaft louse</name>
    <dbReference type="NCBI Taxonomy" id="328185"/>
    <lineage>
        <taxon>Eukaryota</taxon>
        <taxon>Metazoa</taxon>
        <taxon>Ecdysozoa</taxon>
        <taxon>Arthropoda</taxon>
        <taxon>Hexapoda</taxon>
        <taxon>Insecta</taxon>
        <taxon>Pterygota</taxon>
        <taxon>Neoptera</taxon>
        <taxon>Paraneoptera</taxon>
        <taxon>Psocodea</taxon>
        <taxon>Troctomorpha</taxon>
        <taxon>Phthiraptera</taxon>
        <taxon>Amblycera</taxon>
        <taxon>Menoponidae</taxon>
        <taxon>Menopon</taxon>
    </lineage>
</organism>
<accession>A0AAW2HW40</accession>
<keyword evidence="5 8" id="KW-1133">Transmembrane helix</keyword>
<comment type="similarity">
    <text evidence="2">Belongs to the insect chemoreceptor superfamily. Gustatory receptor (GR) family. Gr5a subfamily.</text>
</comment>
<dbReference type="GO" id="GO:0050916">
    <property type="term" value="P:sensory perception of sweet taste"/>
    <property type="evidence" value="ECO:0007669"/>
    <property type="project" value="UniProtKB-ARBA"/>
</dbReference>
<evidence type="ECO:0000256" key="2">
    <source>
        <dbReference type="ARBA" id="ARBA00005327"/>
    </source>
</evidence>
<sequence length="291" mass="33649">MPEIARDFSEIENHMTDYEKPKRLGLKIASFLLVFFVLATIEHGTMTVLHFQRALDIAGNGTDNFGHAFYVMHFPSVSRVVPYSGLMTIMFTWANAICTFNWNLLDFFLIGISMEISAKFDLITNKLTSCDPEKQNYEFWRKTYTDYGRIVILTKKLDRILSSVILTSFFSNLYHLSLQLLRSLRISGTLFHRLYFYFSLSYLILRLLTSLFSMANVNEAGKKPKDLLFLMENHCTASLRLLEQILTDDIHLTGNRIFTINRSFVFSIIGTIITYQVVLLQFDSLTFVDAD</sequence>
<comment type="subcellular location">
    <subcellularLocation>
        <location evidence="1">Cell membrane</location>
        <topology evidence="1">Multi-pass membrane protein</topology>
    </subcellularLocation>
</comment>
<evidence type="ECO:0000256" key="6">
    <source>
        <dbReference type="ARBA" id="ARBA00023136"/>
    </source>
</evidence>
<name>A0AAW2HW40_9NEOP</name>
<keyword evidence="7" id="KW-0675">Receptor</keyword>
<evidence type="ECO:0000256" key="3">
    <source>
        <dbReference type="ARBA" id="ARBA00022475"/>
    </source>
</evidence>
<evidence type="ECO:0000256" key="7">
    <source>
        <dbReference type="ARBA" id="ARBA00023170"/>
    </source>
</evidence>
<keyword evidence="6 8" id="KW-0472">Membrane</keyword>
<dbReference type="InterPro" id="IPR009318">
    <property type="entry name" value="Gustatory_rcpt"/>
</dbReference>
<feature type="transmembrane region" description="Helical" evidence="8">
    <location>
        <begin position="264"/>
        <end position="282"/>
    </location>
</feature>
<keyword evidence="4 8" id="KW-0812">Transmembrane</keyword>
<comment type="caution">
    <text evidence="9">The sequence shown here is derived from an EMBL/GenBank/DDBJ whole genome shotgun (WGS) entry which is preliminary data.</text>
</comment>
<feature type="transmembrane region" description="Helical" evidence="8">
    <location>
        <begin position="80"/>
        <end position="104"/>
    </location>
</feature>
<evidence type="ECO:0000256" key="4">
    <source>
        <dbReference type="ARBA" id="ARBA00022692"/>
    </source>
</evidence>
<dbReference type="GO" id="GO:0005886">
    <property type="term" value="C:plasma membrane"/>
    <property type="evidence" value="ECO:0007669"/>
    <property type="project" value="UniProtKB-SubCell"/>
</dbReference>
<proteinExistence type="inferred from homology"/>
<keyword evidence="3" id="KW-1003">Cell membrane</keyword>
<protein>
    <recommendedName>
        <fullName evidence="10">Gustatory receptor</fullName>
    </recommendedName>
</protein>
<dbReference type="Pfam" id="PF06151">
    <property type="entry name" value="Trehalose_recp"/>
    <property type="match status" value="1"/>
</dbReference>
<gene>
    <name evidence="9" type="ORF">PYX00_006503</name>
</gene>
<dbReference type="PANTHER" id="PTHR21421">
    <property type="entry name" value="GUSTATORY RECEPTOR"/>
    <property type="match status" value="1"/>
</dbReference>
<reference evidence="9" key="1">
    <citation type="journal article" date="2024" name="Gigascience">
        <title>Chromosome-level genome of the poultry shaft louse Menopon gallinae provides insight into the host-switching and adaptive evolution of parasitic lice.</title>
        <authorList>
            <person name="Xu Y."/>
            <person name="Ma L."/>
            <person name="Liu S."/>
            <person name="Liang Y."/>
            <person name="Liu Q."/>
            <person name="He Z."/>
            <person name="Tian L."/>
            <person name="Duan Y."/>
            <person name="Cai W."/>
            <person name="Li H."/>
            <person name="Song F."/>
        </authorList>
    </citation>
    <scope>NUCLEOTIDE SEQUENCE</scope>
    <source>
        <strain evidence="9">Cailab_2023a</strain>
    </source>
</reference>